<feature type="region of interest" description="Disordered" evidence="1">
    <location>
        <begin position="195"/>
        <end position="219"/>
    </location>
</feature>
<keyword evidence="3" id="KW-1185">Reference proteome</keyword>
<dbReference type="GeneID" id="8245004"/>
<dbReference type="KEGG" id="mis:MICPUN_60310"/>
<dbReference type="EMBL" id="CP001328">
    <property type="protein sequence ID" value="ACO65324.1"/>
    <property type="molecule type" value="Genomic_DNA"/>
</dbReference>
<name>C1EB54_MICCC</name>
<dbReference type="AlphaFoldDB" id="C1EB54"/>
<feature type="region of interest" description="Disordered" evidence="1">
    <location>
        <begin position="1"/>
        <end position="24"/>
    </location>
</feature>
<accession>C1EB54</accession>
<organism evidence="2 3">
    <name type="scientific">Micromonas commoda (strain RCC299 / NOUM17 / CCMP2709)</name>
    <name type="common">Picoplanktonic green alga</name>
    <dbReference type="NCBI Taxonomy" id="296587"/>
    <lineage>
        <taxon>Eukaryota</taxon>
        <taxon>Viridiplantae</taxon>
        <taxon>Chlorophyta</taxon>
        <taxon>Mamiellophyceae</taxon>
        <taxon>Mamiellales</taxon>
        <taxon>Mamiellaceae</taxon>
        <taxon>Micromonas</taxon>
    </lineage>
</organism>
<protein>
    <submittedName>
        <fullName evidence="2">Uncharacterized protein</fullName>
    </submittedName>
</protein>
<dbReference type="InParanoid" id="C1EB54"/>
<gene>
    <name evidence="2" type="ORF">MICPUN_60310</name>
</gene>
<dbReference type="Proteomes" id="UP000002009">
    <property type="component" value="Chromosome 7"/>
</dbReference>
<feature type="compositionally biased region" description="Acidic residues" evidence="1">
    <location>
        <begin position="12"/>
        <end position="24"/>
    </location>
</feature>
<reference evidence="2 3" key="1">
    <citation type="journal article" date="2009" name="Science">
        <title>Green evolution and dynamic adaptations revealed by genomes of the marine picoeukaryotes Micromonas.</title>
        <authorList>
            <person name="Worden A.Z."/>
            <person name="Lee J.H."/>
            <person name="Mock T."/>
            <person name="Rouze P."/>
            <person name="Simmons M.P."/>
            <person name="Aerts A.L."/>
            <person name="Allen A.E."/>
            <person name="Cuvelier M.L."/>
            <person name="Derelle E."/>
            <person name="Everett M.V."/>
            <person name="Foulon E."/>
            <person name="Grimwood J."/>
            <person name="Gundlach H."/>
            <person name="Henrissat B."/>
            <person name="Napoli C."/>
            <person name="McDonald S.M."/>
            <person name="Parker M.S."/>
            <person name="Rombauts S."/>
            <person name="Salamov A."/>
            <person name="Von Dassow P."/>
            <person name="Badger J.H."/>
            <person name="Coutinho P.M."/>
            <person name="Demir E."/>
            <person name="Dubchak I."/>
            <person name="Gentemann C."/>
            <person name="Eikrem W."/>
            <person name="Gready J.E."/>
            <person name="John U."/>
            <person name="Lanier W."/>
            <person name="Lindquist E.A."/>
            <person name="Lucas S."/>
            <person name="Mayer K.F."/>
            <person name="Moreau H."/>
            <person name="Not F."/>
            <person name="Otillar R."/>
            <person name="Panaud O."/>
            <person name="Pangilinan J."/>
            <person name="Paulsen I."/>
            <person name="Piegu B."/>
            <person name="Poliakov A."/>
            <person name="Robbens S."/>
            <person name="Schmutz J."/>
            <person name="Toulza E."/>
            <person name="Wyss T."/>
            <person name="Zelensky A."/>
            <person name="Zhou K."/>
            <person name="Armbrust E.V."/>
            <person name="Bhattacharya D."/>
            <person name="Goodenough U.W."/>
            <person name="Van de Peer Y."/>
            <person name="Grigoriev I.V."/>
        </authorList>
    </citation>
    <scope>NUCLEOTIDE SEQUENCE [LARGE SCALE GENOMIC DNA]</scope>
    <source>
        <strain evidence="3">RCC299 / NOUM17</strain>
    </source>
</reference>
<proteinExistence type="predicted"/>
<sequence length="219" mass="22787">MSRAHANVVAGEGDESDSDDEDWLDDVDVPELTAEDIRAAGLESPFVTPHVTPKAEASNGTFGGNVPAERREGAAGTAGVGAGVGTRVVPGDDAARDAGARDVGTTFQIGEPSVSAPAVRPAVVVPNTATQRKLATRIAAGRKAMYVKHASGRELASSFMRGTEEALSAAGAHCHDIDDSVRHLTANLAELASTGRTEWARVPEKSRPPPDIYDRALRG</sequence>
<feature type="compositionally biased region" description="Basic and acidic residues" evidence="1">
    <location>
        <begin position="198"/>
        <end position="219"/>
    </location>
</feature>
<evidence type="ECO:0000256" key="1">
    <source>
        <dbReference type="SAM" id="MobiDB-lite"/>
    </source>
</evidence>
<evidence type="ECO:0000313" key="2">
    <source>
        <dbReference type="EMBL" id="ACO65324.1"/>
    </source>
</evidence>
<dbReference type="RefSeq" id="XP_002504066.1">
    <property type="nucleotide sequence ID" value="XM_002504020.1"/>
</dbReference>
<evidence type="ECO:0000313" key="3">
    <source>
        <dbReference type="Proteomes" id="UP000002009"/>
    </source>
</evidence>